<gene>
    <name evidence="5" type="ORF">GCM10010151_32850</name>
</gene>
<evidence type="ECO:0000256" key="2">
    <source>
        <dbReference type="ARBA" id="ARBA00023125"/>
    </source>
</evidence>
<keyword evidence="3" id="KW-0804">Transcription</keyword>
<dbReference type="InterPro" id="IPR036388">
    <property type="entry name" value="WH-like_DNA-bd_sf"/>
</dbReference>
<feature type="domain" description="HTH marR-type" evidence="4">
    <location>
        <begin position="24"/>
        <end position="83"/>
    </location>
</feature>
<dbReference type="InterPro" id="IPR036390">
    <property type="entry name" value="WH_DNA-bd_sf"/>
</dbReference>
<organism evidence="5 6">
    <name type="scientific">Actinoallomurus spadix</name>
    <dbReference type="NCBI Taxonomy" id="79912"/>
    <lineage>
        <taxon>Bacteria</taxon>
        <taxon>Bacillati</taxon>
        <taxon>Actinomycetota</taxon>
        <taxon>Actinomycetes</taxon>
        <taxon>Streptosporangiales</taxon>
        <taxon>Thermomonosporaceae</taxon>
        <taxon>Actinoallomurus</taxon>
    </lineage>
</organism>
<evidence type="ECO:0000256" key="3">
    <source>
        <dbReference type="ARBA" id="ARBA00023163"/>
    </source>
</evidence>
<protein>
    <submittedName>
        <fullName evidence="5">MarR family transcriptional regulator</fullName>
    </submittedName>
</protein>
<dbReference type="InterPro" id="IPR000835">
    <property type="entry name" value="HTH_MarR-typ"/>
</dbReference>
<dbReference type="Pfam" id="PF12802">
    <property type="entry name" value="MarR_2"/>
    <property type="match status" value="1"/>
</dbReference>
<evidence type="ECO:0000313" key="6">
    <source>
        <dbReference type="Proteomes" id="UP001501822"/>
    </source>
</evidence>
<dbReference type="EMBL" id="BAAABM010000024">
    <property type="protein sequence ID" value="GAA0340665.1"/>
    <property type="molecule type" value="Genomic_DNA"/>
</dbReference>
<evidence type="ECO:0000313" key="5">
    <source>
        <dbReference type="EMBL" id="GAA0340665.1"/>
    </source>
</evidence>
<keyword evidence="6" id="KW-1185">Reference proteome</keyword>
<name>A0ABN0WKT4_9ACTN</name>
<evidence type="ECO:0000259" key="4">
    <source>
        <dbReference type="Pfam" id="PF12802"/>
    </source>
</evidence>
<reference evidence="5 6" key="1">
    <citation type="journal article" date="2019" name="Int. J. Syst. Evol. Microbiol.">
        <title>The Global Catalogue of Microorganisms (GCM) 10K type strain sequencing project: providing services to taxonomists for standard genome sequencing and annotation.</title>
        <authorList>
            <consortium name="The Broad Institute Genomics Platform"/>
            <consortium name="The Broad Institute Genome Sequencing Center for Infectious Disease"/>
            <person name="Wu L."/>
            <person name="Ma J."/>
        </authorList>
    </citation>
    <scope>NUCLEOTIDE SEQUENCE [LARGE SCALE GENOMIC DNA]</scope>
    <source>
        <strain evidence="5 6">JCM 3146</strain>
    </source>
</reference>
<keyword evidence="2" id="KW-0238">DNA-binding</keyword>
<dbReference type="PANTHER" id="PTHR38465">
    <property type="entry name" value="HTH-TYPE TRANSCRIPTIONAL REGULATOR MJ1563-RELATED"/>
    <property type="match status" value="1"/>
</dbReference>
<accession>A0ABN0WKT4</accession>
<dbReference type="Gene3D" id="1.10.10.10">
    <property type="entry name" value="Winged helix-like DNA-binding domain superfamily/Winged helix DNA-binding domain"/>
    <property type="match status" value="1"/>
</dbReference>
<dbReference type="PANTHER" id="PTHR38465:SF2">
    <property type="entry name" value="HTH-TYPE TRANSCRIPTIONAL REGULATOR MMPR5"/>
    <property type="match status" value="1"/>
</dbReference>
<evidence type="ECO:0000256" key="1">
    <source>
        <dbReference type="ARBA" id="ARBA00023015"/>
    </source>
</evidence>
<dbReference type="SUPFAM" id="SSF46785">
    <property type="entry name" value="Winged helix' DNA-binding domain"/>
    <property type="match status" value="1"/>
</dbReference>
<proteinExistence type="predicted"/>
<keyword evidence="1" id="KW-0805">Transcription regulation</keyword>
<sequence>MTERDPEAVRRFIERFASALAEAGVPRMPSRVFAALLGSDSGRLTAAELSEQLQVSPAAVSGAVRYLSQLHMIRREREPGSRRDVYVADADIWFEAILNRDRIIPRWQKSIREGVEALGPDTPAGLRLAETLAFFDYIHEELPRFLAEWQKRKAEWRAAREH</sequence>
<dbReference type="Proteomes" id="UP001501822">
    <property type="component" value="Unassembled WGS sequence"/>
</dbReference>
<comment type="caution">
    <text evidence="5">The sequence shown here is derived from an EMBL/GenBank/DDBJ whole genome shotgun (WGS) entry which is preliminary data.</text>
</comment>
<dbReference type="RefSeq" id="WP_252811172.1">
    <property type="nucleotide sequence ID" value="NZ_BAAABM010000024.1"/>
</dbReference>
<dbReference type="InterPro" id="IPR052362">
    <property type="entry name" value="HTH-GbsR_regulator"/>
</dbReference>